<accession>A0A516GXQ0</accession>
<dbReference type="GO" id="GO:0006354">
    <property type="term" value="P:DNA-templated transcription elongation"/>
    <property type="evidence" value="ECO:0007669"/>
    <property type="project" value="InterPro"/>
</dbReference>
<dbReference type="KEGG" id="fer:FNB15_02950"/>
<dbReference type="GO" id="GO:0005829">
    <property type="term" value="C:cytosol"/>
    <property type="evidence" value="ECO:0007669"/>
    <property type="project" value="TreeGrafter"/>
</dbReference>
<gene>
    <name evidence="5" type="ORF">FNB15_02950</name>
</gene>
<dbReference type="InterPro" id="IPR036735">
    <property type="entry name" value="NGN_dom_sf"/>
</dbReference>
<proteinExistence type="predicted"/>
<dbReference type="InterPro" id="IPR008991">
    <property type="entry name" value="Translation_prot_SH3-like_sf"/>
</dbReference>
<dbReference type="InterPro" id="IPR043425">
    <property type="entry name" value="NusG-like"/>
</dbReference>
<organism evidence="5 6">
    <name type="scientific">Ferrovibrio terrae</name>
    <dbReference type="NCBI Taxonomy" id="2594003"/>
    <lineage>
        <taxon>Bacteria</taxon>
        <taxon>Pseudomonadati</taxon>
        <taxon>Pseudomonadota</taxon>
        <taxon>Alphaproteobacteria</taxon>
        <taxon>Rhodospirillales</taxon>
        <taxon>Rhodospirillaceae</taxon>
        <taxon>Ferrovibrio</taxon>
    </lineage>
</organism>
<dbReference type="OrthoDB" id="9787731at2"/>
<keyword evidence="2" id="KW-0805">Transcription regulation</keyword>
<sequence length="166" mass="18954">MMLSWHAVYTQPGKEILAAQQLRNQGFEVYLPQYQKLRRHAGRTDIVATALFPRYLFVGVAMERQRWRSVNGTRGVVGLVMFGEHPIPVPHPVIEEIRSREDETGYIRLNGPTFERGQALRIVEGPMSDTQAIFEEQVDGNRAILLVSLLGRMVRTRMPLRQVEAA</sequence>
<dbReference type="Gene3D" id="3.30.70.940">
    <property type="entry name" value="NusG, N-terminal domain"/>
    <property type="match status" value="1"/>
</dbReference>
<feature type="domain" description="NusG-like N-terminal" evidence="4">
    <location>
        <begin position="2"/>
        <end position="101"/>
    </location>
</feature>
<reference evidence="5 6" key="1">
    <citation type="submission" date="2019-07" db="EMBL/GenBank/DDBJ databases">
        <title>Genome sequencing for Ferrovibrio sp. K5.</title>
        <authorList>
            <person name="Park S.-J."/>
        </authorList>
    </citation>
    <scope>NUCLEOTIDE SEQUENCE [LARGE SCALE GENOMIC DNA]</scope>
    <source>
        <strain evidence="5 6">K5</strain>
    </source>
</reference>
<dbReference type="SUPFAM" id="SSF82679">
    <property type="entry name" value="N-utilization substance G protein NusG, N-terminal domain"/>
    <property type="match status" value="1"/>
</dbReference>
<protein>
    <submittedName>
        <fullName evidence="5">Transcriptional activator RfaH</fullName>
    </submittedName>
</protein>
<dbReference type="RefSeq" id="WP_144067277.1">
    <property type="nucleotide sequence ID" value="NZ_CP041636.1"/>
</dbReference>
<dbReference type="PANTHER" id="PTHR30265:SF7">
    <property type="entry name" value="TRANSCRIPTION ANTITERMINATION PROTEIN RFAH"/>
    <property type="match status" value="1"/>
</dbReference>
<dbReference type="SUPFAM" id="SSF50104">
    <property type="entry name" value="Translation proteins SH3-like domain"/>
    <property type="match status" value="1"/>
</dbReference>
<dbReference type="GO" id="GO:0031564">
    <property type="term" value="P:transcription antitermination"/>
    <property type="evidence" value="ECO:0007669"/>
    <property type="project" value="UniProtKB-KW"/>
</dbReference>
<evidence type="ECO:0000313" key="5">
    <source>
        <dbReference type="EMBL" id="QDO96296.1"/>
    </source>
</evidence>
<dbReference type="InterPro" id="IPR006645">
    <property type="entry name" value="NGN-like_dom"/>
</dbReference>
<keyword evidence="3" id="KW-0804">Transcription</keyword>
<dbReference type="Pfam" id="PF02357">
    <property type="entry name" value="NusG"/>
    <property type="match status" value="1"/>
</dbReference>
<keyword evidence="1" id="KW-0889">Transcription antitermination</keyword>
<dbReference type="CDD" id="cd09892">
    <property type="entry name" value="NGN_SP_RfaH"/>
    <property type="match status" value="1"/>
</dbReference>
<evidence type="ECO:0000256" key="3">
    <source>
        <dbReference type="ARBA" id="ARBA00023163"/>
    </source>
</evidence>
<dbReference type="Proteomes" id="UP000317496">
    <property type="component" value="Chromosome"/>
</dbReference>
<evidence type="ECO:0000313" key="6">
    <source>
        <dbReference type="Proteomes" id="UP000317496"/>
    </source>
</evidence>
<dbReference type="PANTHER" id="PTHR30265">
    <property type="entry name" value="RHO-INTERACTING TRANSCRIPTION TERMINATION FACTOR NUSG"/>
    <property type="match status" value="1"/>
</dbReference>
<dbReference type="AlphaFoldDB" id="A0A516GXQ0"/>
<keyword evidence="6" id="KW-1185">Reference proteome</keyword>
<evidence type="ECO:0000256" key="2">
    <source>
        <dbReference type="ARBA" id="ARBA00023015"/>
    </source>
</evidence>
<dbReference type="SMART" id="SM00738">
    <property type="entry name" value="NGN"/>
    <property type="match status" value="1"/>
</dbReference>
<name>A0A516GXQ0_9PROT</name>
<evidence type="ECO:0000259" key="4">
    <source>
        <dbReference type="SMART" id="SM00738"/>
    </source>
</evidence>
<evidence type="ECO:0000256" key="1">
    <source>
        <dbReference type="ARBA" id="ARBA00022814"/>
    </source>
</evidence>
<dbReference type="EMBL" id="CP041636">
    <property type="protein sequence ID" value="QDO96296.1"/>
    <property type="molecule type" value="Genomic_DNA"/>
</dbReference>